<feature type="transmembrane region" description="Helical" evidence="3">
    <location>
        <begin position="597"/>
        <end position="623"/>
    </location>
</feature>
<dbReference type="PROSITE" id="PS50042">
    <property type="entry name" value="CNMP_BINDING_3"/>
    <property type="match status" value="1"/>
</dbReference>
<evidence type="ECO:0000313" key="5">
    <source>
        <dbReference type="EMBL" id="KRX00492.1"/>
    </source>
</evidence>
<feature type="region of interest" description="Disordered" evidence="2">
    <location>
        <begin position="1"/>
        <end position="56"/>
    </location>
</feature>
<evidence type="ECO:0000256" key="1">
    <source>
        <dbReference type="SAM" id="Coils"/>
    </source>
</evidence>
<feature type="coiled-coil region" evidence="1">
    <location>
        <begin position="1197"/>
        <end position="1233"/>
    </location>
</feature>
<keyword evidence="1" id="KW-0175">Coiled coil</keyword>
<comment type="caution">
    <text evidence="5">The sequence shown here is derived from an EMBL/GenBank/DDBJ whole genome shotgun (WGS) entry which is preliminary data.</text>
</comment>
<reference evidence="5 6" key="1">
    <citation type="journal article" date="2015" name="Sci. Rep.">
        <title>Genome of the facultative scuticociliatosis pathogen Pseudocohnilembus persalinus provides insight into its virulence through horizontal gene transfer.</title>
        <authorList>
            <person name="Xiong J."/>
            <person name="Wang G."/>
            <person name="Cheng J."/>
            <person name="Tian M."/>
            <person name="Pan X."/>
            <person name="Warren A."/>
            <person name="Jiang C."/>
            <person name="Yuan D."/>
            <person name="Miao W."/>
        </authorList>
    </citation>
    <scope>NUCLEOTIDE SEQUENCE [LARGE SCALE GENOMIC DNA]</scope>
    <source>
        <strain evidence="5">36N120E</strain>
    </source>
</reference>
<sequence length="1524" mass="181220">MKNTQLYPQNNINSTNSNIFEQSNTSTQQLCKDSQEDNKQQNYKQPQQNQQQQNQQQIQYKDFDSLMSISDEQVQIEVQESKQNYINKMKYQEESLVNLNKENQKSINTEVLDKGPSEQNTSQKIDQQKQNQESNISFGSQQKNDQFIELNENQQQLQNQYENEEEFKQYQASENSFKNSIEQANQILNNDQQINENLVKQPNTIRSNKNYKKKYSKTTEQKISNQDNNNSDQDQSKSSFSSQLSSSQSSSSSSSQCSDSFSHNNSKFESNYISNQIENVYNGDLNKNRNKKRNKQVEVLFSEHEINNIKKQYTIENYSNSQYLQSQKTFENQKTKGFNKTMKSIRSDIIENRKKINFNIQNYNGNNRYKKYGIFDNDILKQPILNKTQRNSKFLDSRYKYYYKNDPIYLRTKQNQLWKKSCFKLIYLINHFKFIMKKQLLFYKPFLLNDQQLQTINDLASSKNEEQIYDYFAQQVNLRNVLPSKYRLVRRMNLIRKTIKKKFRFFFQISNFFYSMIISCTRFVFNPLPIFQPFSKIIQFWDFLALFTIMLQLILIPLELSFENFAFLHHNFSNINYDIYNILDNLKSNFYFAFNHTVWLTLLTLFIELILCCHWFACAWYVLGYVGQKQDLDDYWIKNYDQIEDTFGQLMRLTEMNSFMQERNVNQKLQTQARNYLKYVYQEGINKNHNIDTLQHISKNLKDQIVKEVYLKTLKKVPFFNSNFSLQFLQHLSLKMNENSYGPDEVITRKTDPETFNKFYVVSRGQVDIYIENENNNSFDENVKFYERLRAGKIFGARDLFDKITQQNNFYQDKLIFSQDFQQVNLKCYSCKSATHQIEDCPLIFLATSIHKDKKLFELKTATKNDRKKYNRQIKYFHNQNYDLLQEYAYVLENESSEQSSSDYDSQSSSSSSVSNTLRSNSHASQIKLIQQVQQQVLQKQQQQQQQQQQNQNQNQNQQVEKQQSQHLQDQLQQISQKYASNFDNSSANKISNQIHNPSYFNSNNYNNNVQKNVSFVQHVQQSEAQKSQEPLIFSENTNKDSQNISRNKRSKLSVYLSSSNINNQLQSQFNNQINSQVMLEQSQPYQDQDSSPSKERAKGEQKLSNLKKRKSKENNNNNNNNNNQINNNYNYLNVSSNRTIKRKRSSRVSFDQDLENQKDLFNLPQEPQSGSLISGNNYQNSLRSIRKKNYGKRQGIINLAQQLEEFQQQRAQHQSEELNQQNEAIIENLENQKFHYLIDWNQQQTQKMQDLVLQFQEKIQQTMEIQDEFNLQPQKSNLSRLDSQKSKKFIKAFTLSQNRKSFESEYQSSVLSDELTRQKSFTAKDVFKNQYEREVKNVLQKEHLLNKFDKQYEFKYYFPQWNLQNVLETVNEIYYQNHSIEHKIKIFSSLHKQQLQLKQIYQKRKKQRNASKSSKNSKPTKIKKAKKSSSKLGSITGSICNINYYKKLPQKFQNFKNESIQLGLLQITINWLLDFITILQMDPSLTIPLYFQQIGIRYIIMPITTYTIGYIIDNIQQKQQKYS</sequence>
<dbReference type="GO" id="GO:0098855">
    <property type="term" value="C:HCN channel complex"/>
    <property type="evidence" value="ECO:0007669"/>
    <property type="project" value="TreeGrafter"/>
</dbReference>
<evidence type="ECO:0000256" key="2">
    <source>
        <dbReference type="SAM" id="MobiDB-lite"/>
    </source>
</evidence>
<dbReference type="InParanoid" id="A0A0V0QE78"/>
<dbReference type="EMBL" id="LDAU01000189">
    <property type="protein sequence ID" value="KRX00492.1"/>
    <property type="molecule type" value="Genomic_DNA"/>
</dbReference>
<feature type="compositionally biased region" description="Low complexity" evidence="2">
    <location>
        <begin position="224"/>
        <end position="263"/>
    </location>
</feature>
<gene>
    <name evidence="5" type="ORF">PPERSA_03225</name>
</gene>
<feature type="compositionally biased region" description="Polar residues" evidence="2">
    <location>
        <begin position="1"/>
        <end position="32"/>
    </location>
</feature>
<feature type="transmembrane region" description="Helical" evidence="3">
    <location>
        <begin position="537"/>
        <end position="558"/>
    </location>
</feature>
<feature type="compositionally biased region" description="Low complexity" evidence="2">
    <location>
        <begin position="1081"/>
        <end position="1092"/>
    </location>
</feature>
<dbReference type="Gene3D" id="1.10.287.630">
    <property type="entry name" value="Helix hairpin bin"/>
    <property type="match status" value="1"/>
</dbReference>
<feature type="compositionally biased region" description="Low complexity" evidence="2">
    <location>
        <begin position="897"/>
        <end position="915"/>
    </location>
</feature>
<dbReference type="Proteomes" id="UP000054937">
    <property type="component" value="Unassembled WGS sequence"/>
</dbReference>
<dbReference type="GO" id="GO:0035725">
    <property type="term" value="P:sodium ion transmembrane transport"/>
    <property type="evidence" value="ECO:0007669"/>
    <property type="project" value="TreeGrafter"/>
</dbReference>
<keyword evidence="3" id="KW-0812">Transmembrane</keyword>
<keyword evidence="6" id="KW-1185">Reference proteome</keyword>
<accession>A0A0V0QE78</accession>
<dbReference type="InterPro" id="IPR014710">
    <property type="entry name" value="RmlC-like_jellyroll"/>
</dbReference>
<feature type="region of interest" description="Disordered" evidence="2">
    <location>
        <begin position="110"/>
        <end position="137"/>
    </location>
</feature>
<dbReference type="Gene3D" id="2.60.120.10">
    <property type="entry name" value="Jelly Rolls"/>
    <property type="match status" value="1"/>
</dbReference>
<organism evidence="5 6">
    <name type="scientific">Pseudocohnilembus persalinus</name>
    <name type="common">Ciliate</name>
    <dbReference type="NCBI Taxonomy" id="266149"/>
    <lineage>
        <taxon>Eukaryota</taxon>
        <taxon>Sar</taxon>
        <taxon>Alveolata</taxon>
        <taxon>Ciliophora</taxon>
        <taxon>Intramacronucleata</taxon>
        <taxon>Oligohymenophorea</taxon>
        <taxon>Scuticociliatia</taxon>
        <taxon>Philasterida</taxon>
        <taxon>Pseudocohnilembidae</taxon>
        <taxon>Pseudocohnilembus</taxon>
    </lineage>
</organism>
<dbReference type="GO" id="GO:0003254">
    <property type="term" value="P:regulation of membrane depolarization"/>
    <property type="evidence" value="ECO:0007669"/>
    <property type="project" value="TreeGrafter"/>
</dbReference>
<feature type="compositionally biased region" description="Low complexity" evidence="2">
    <location>
        <begin position="40"/>
        <end position="56"/>
    </location>
</feature>
<feature type="region of interest" description="Disordered" evidence="2">
    <location>
        <begin position="1404"/>
        <end position="1430"/>
    </location>
</feature>
<feature type="compositionally biased region" description="Polar residues" evidence="2">
    <location>
        <begin position="984"/>
        <end position="996"/>
    </location>
</feature>
<evidence type="ECO:0000256" key="3">
    <source>
        <dbReference type="SAM" id="Phobius"/>
    </source>
</evidence>
<feature type="region of interest" description="Disordered" evidence="2">
    <location>
        <begin position="1081"/>
        <end position="1130"/>
    </location>
</feature>
<dbReference type="SUPFAM" id="SSF51206">
    <property type="entry name" value="cAMP-binding domain-like"/>
    <property type="match status" value="1"/>
</dbReference>
<feature type="compositionally biased region" description="Basic and acidic residues" evidence="2">
    <location>
        <begin position="1093"/>
        <end position="1102"/>
    </location>
</feature>
<feature type="region of interest" description="Disordered" evidence="2">
    <location>
        <begin position="1020"/>
        <end position="1047"/>
    </location>
</feature>
<feature type="region of interest" description="Disordered" evidence="2">
    <location>
        <begin position="198"/>
        <end position="263"/>
    </location>
</feature>
<protein>
    <submittedName>
        <fullName evidence="5">Cyclic nucleotide-binding protein</fullName>
    </submittedName>
</protein>
<dbReference type="GO" id="GO:0005249">
    <property type="term" value="F:voltage-gated potassium channel activity"/>
    <property type="evidence" value="ECO:0007669"/>
    <property type="project" value="TreeGrafter"/>
</dbReference>
<proteinExistence type="predicted"/>
<dbReference type="SUPFAM" id="SSF81324">
    <property type="entry name" value="Voltage-gated potassium channels"/>
    <property type="match status" value="1"/>
</dbReference>
<feature type="compositionally biased region" description="Polar residues" evidence="2">
    <location>
        <begin position="117"/>
        <end position="137"/>
    </location>
</feature>
<feature type="compositionally biased region" description="Low complexity" evidence="2">
    <location>
        <begin position="1115"/>
        <end position="1130"/>
    </location>
</feature>
<feature type="region of interest" description="Disordered" evidence="2">
    <location>
        <begin position="984"/>
        <end position="1006"/>
    </location>
</feature>
<feature type="region of interest" description="Disordered" evidence="2">
    <location>
        <begin position="948"/>
        <end position="972"/>
    </location>
</feature>
<dbReference type="InterPro" id="IPR051413">
    <property type="entry name" value="K/Na_HCN_channel"/>
</dbReference>
<dbReference type="PANTHER" id="PTHR45689">
    <property type="entry name" value="I[[H]] CHANNEL, ISOFORM E"/>
    <property type="match status" value="1"/>
</dbReference>
<name>A0A0V0QE78_PSEPJ</name>
<feature type="compositionally biased region" description="Polar residues" evidence="2">
    <location>
        <begin position="1020"/>
        <end position="1046"/>
    </location>
</feature>
<keyword evidence="3" id="KW-1133">Transmembrane helix</keyword>
<dbReference type="InterPro" id="IPR000595">
    <property type="entry name" value="cNMP-bd_dom"/>
</dbReference>
<feature type="domain" description="Cyclic nucleotide-binding" evidence="4">
    <location>
        <begin position="757"/>
        <end position="801"/>
    </location>
</feature>
<evidence type="ECO:0000313" key="6">
    <source>
        <dbReference type="Proteomes" id="UP000054937"/>
    </source>
</evidence>
<dbReference type="CDD" id="cd00038">
    <property type="entry name" value="CAP_ED"/>
    <property type="match status" value="1"/>
</dbReference>
<evidence type="ECO:0000259" key="4">
    <source>
        <dbReference type="PROSITE" id="PS50042"/>
    </source>
</evidence>
<keyword evidence="3" id="KW-0472">Membrane</keyword>
<feature type="compositionally biased region" description="Low complexity" evidence="2">
    <location>
        <begin position="997"/>
        <end position="1006"/>
    </location>
</feature>
<feature type="region of interest" description="Disordered" evidence="2">
    <location>
        <begin position="896"/>
        <end position="920"/>
    </location>
</feature>
<dbReference type="PANTHER" id="PTHR45689:SF5">
    <property type="entry name" value="I[[H]] CHANNEL, ISOFORM E"/>
    <property type="match status" value="1"/>
</dbReference>
<feature type="transmembrane region" description="Helical" evidence="3">
    <location>
        <begin position="505"/>
        <end position="525"/>
    </location>
</feature>
<dbReference type="InterPro" id="IPR018490">
    <property type="entry name" value="cNMP-bd_dom_sf"/>
</dbReference>
<feature type="compositionally biased region" description="Basic residues" evidence="2">
    <location>
        <begin position="1419"/>
        <end position="1430"/>
    </location>
</feature>